<name>A0A087QML4_APTFO</name>
<feature type="non-terminal residue" evidence="2">
    <location>
        <position position="74"/>
    </location>
</feature>
<organism evidence="2 3">
    <name type="scientific">Aptenodytes forsteri</name>
    <name type="common">Emperor penguin</name>
    <dbReference type="NCBI Taxonomy" id="9233"/>
    <lineage>
        <taxon>Eukaryota</taxon>
        <taxon>Metazoa</taxon>
        <taxon>Chordata</taxon>
        <taxon>Craniata</taxon>
        <taxon>Vertebrata</taxon>
        <taxon>Euteleostomi</taxon>
        <taxon>Archelosauria</taxon>
        <taxon>Archosauria</taxon>
        <taxon>Dinosauria</taxon>
        <taxon>Saurischia</taxon>
        <taxon>Theropoda</taxon>
        <taxon>Coelurosauria</taxon>
        <taxon>Aves</taxon>
        <taxon>Neognathae</taxon>
        <taxon>Neoaves</taxon>
        <taxon>Aequornithes</taxon>
        <taxon>Sphenisciformes</taxon>
        <taxon>Spheniscidae</taxon>
        <taxon>Aptenodytes</taxon>
    </lineage>
</organism>
<evidence type="ECO:0000256" key="1">
    <source>
        <dbReference type="SAM" id="Phobius"/>
    </source>
</evidence>
<sequence length="74" mass="8356">GFSQPHVSVCTHMAVLLQCYFFFFVRYVSLIEEKGERLGLSCFCTVILTIRGRCKGMLNPGDGSQQTSDRSYLI</sequence>
<reference evidence="2 3" key="1">
    <citation type="submission" date="2014-04" db="EMBL/GenBank/DDBJ databases">
        <title>Genome evolution of avian class.</title>
        <authorList>
            <person name="Zhang G."/>
            <person name="Li C."/>
        </authorList>
    </citation>
    <scope>NUCLEOTIDE SEQUENCE [LARGE SCALE GENOMIC DNA]</scope>
    <source>
        <strain evidence="2">BGI_AS27</strain>
    </source>
</reference>
<keyword evidence="1" id="KW-0812">Transmembrane</keyword>
<feature type="transmembrane region" description="Helical" evidence="1">
    <location>
        <begin position="6"/>
        <end position="28"/>
    </location>
</feature>
<proteinExistence type="predicted"/>
<dbReference type="AlphaFoldDB" id="A0A087QML4"/>
<keyword evidence="1" id="KW-0472">Membrane</keyword>
<dbReference type="EMBL" id="KL225744">
    <property type="protein sequence ID" value="KFM02468.1"/>
    <property type="molecule type" value="Genomic_DNA"/>
</dbReference>
<evidence type="ECO:0000313" key="2">
    <source>
        <dbReference type="EMBL" id="KFM02468.1"/>
    </source>
</evidence>
<evidence type="ECO:0000313" key="3">
    <source>
        <dbReference type="Proteomes" id="UP000053286"/>
    </source>
</evidence>
<keyword evidence="1" id="KW-1133">Transmembrane helix</keyword>
<accession>A0A087QML4</accession>
<dbReference type="Proteomes" id="UP000053286">
    <property type="component" value="Unassembled WGS sequence"/>
</dbReference>
<gene>
    <name evidence="2" type="ORF">AS27_06081</name>
</gene>
<keyword evidence="3" id="KW-1185">Reference proteome</keyword>
<protein>
    <submittedName>
        <fullName evidence="2">Uncharacterized protein</fullName>
    </submittedName>
</protein>
<feature type="non-terminal residue" evidence="2">
    <location>
        <position position="1"/>
    </location>
</feature>